<protein>
    <submittedName>
        <fullName evidence="2">Uncharacterized protein</fullName>
    </submittedName>
</protein>
<organism evidence="2 3">
    <name type="scientific">Aldrovandia affinis</name>
    <dbReference type="NCBI Taxonomy" id="143900"/>
    <lineage>
        <taxon>Eukaryota</taxon>
        <taxon>Metazoa</taxon>
        <taxon>Chordata</taxon>
        <taxon>Craniata</taxon>
        <taxon>Vertebrata</taxon>
        <taxon>Euteleostomi</taxon>
        <taxon>Actinopterygii</taxon>
        <taxon>Neopterygii</taxon>
        <taxon>Teleostei</taxon>
        <taxon>Notacanthiformes</taxon>
        <taxon>Halosauridae</taxon>
        <taxon>Aldrovandia</taxon>
    </lineage>
</organism>
<sequence>MKLQLCDRFHTDRSAASGKPQQPARQQFDDEEAECLFAAVGYSQFHAAEYLNANNESMKMRLRLGEARSPCIPAPHLEPKVKALTSASHCT</sequence>
<reference evidence="2" key="1">
    <citation type="journal article" date="2023" name="Science">
        <title>Genome structures resolve the early diversification of teleost fishes.</title>
        <authorList>
            <person name="Parey E."/>
            <person name="Louis A."/>
            <person name="Montfort J."/>
            <person name="Bouchez O."/>
            <person name="Roques C."/>
            <person name="Iampietro C."/>
            <person name="Lluch J."/>
            <person name="Castinel A."/>
            <person name="Donnadieu C."/>
            <person name="Desvignes T."/>
            <person name="Floi Bucao C."/>
            <person name="Jouanno E."/>
            <person name="Wen M."/>
            <person name="Mejri S."/>
            <person name="Dirks R."/>
            <person name="Jansen H."/>
            <person name="Henkel C."/>
            <person name="Chen W.J."/>
            <person name="Zahm M."/>
            <person name="Cabau C."/>
            <person name="Klopp C."/>
            <person name="Thompson A.W."/>
            <person name="Robinson-Rechavi M."/>
            <person name="Braasch I."/>
            <person name="Lecointre G."/>
            <person name="Bobe J."/>
            <person name="Postlethwait J.H."/>
            <person name="Berthelot C."/>
            <person name="Roest Crollius H."/>
            <person name="Guiguen Y."/>
        </authorList>
    </citation>
    <scope>NUCLEOTIDE SEQUENCE</scope>
    <source>
        <strain evidence="2">NC1722</strain>
    </source>
</reference>
<dbReference type="AlphaFoldDB" id="A0AAD7S344"/>
<accession>A0AAD7S344</accession>
<name>A0AAD7S344_9TELE</name>
<evidence type="ECO:0000256" key="1">
    <source>
        <dbReference type="SAM" id="MobiDB-lite"/>
    </source>
</evidence>
<proteinExistence type="predicted"/>
<evidence type="ECO:0000313" key="2">
    <source>
        <dbReference type="EMBL" id="KAJ8395102.1"/>
    </source>
</evidence>
<dbReference type="Proteomes" id="UP001221898">
    <property type="component" value="Unassembled WGS sequence"/>
</dbReference>
<evidence type="ECO:0000313" key="3">
    <source>
        <dbReference type="Proteomes" id="UP001221898"/>
    </source>
</evidence>
<dbReference type="EMBL" id="JAINUG010000119">
    <property type="protein sequence ID" value="KAJ8395102.1"/>
    <property type="molecule type" value="Genomic_DNA"/>
</dbReference>
<feature type="region of interest" description="Disordered" evidence="1">
    <location>
        <begin position="1"/>
        <end position="28"/>
    </location>
</feature>
<feature type="compositionally biased region" description="Basic and acidic residues" evidence="1">
    <location>
        <begin position="1"/>
        <end position="13"/>
    </location>
</feature>
<keyword evidence="3" id="KW-1185">Reference proteome</keyword>
<comment type="caution">
    <text evidence="2">The sequence shown here is derived from an EMBL/GenBank/DDBJ whole genome shotgun (WGS) entry which is preliminary data.</text>
</comment>
<gene>
    <name evidence="2" type="ORF">AAFF_G00035580</name>
</gene>